<dbReference type="Pfam" id="PF13244">
    <property type="entry name" value="MbhD"/>
    <property type="match status" value="1"/>
</dbReference>
<evidence type="ECO:0000259" key="10">
    <source>
        <dbReference type="Pfam" id="PF04039"/>
    </source>
</evidence>
<organism evidence="13 14">
    <name type="scientific">Agrococcus versicolor</name>
    <dbReference type="NCBI Taxonomy" id="501482"/>
    <lineage>
        <taxon>Bacteria</taxon>
        <taxon>Bacillati</taxon>
        <taxon>Actinomycetota</taxon>
        <taxon>Actinomycetes</taxon>
        <taxon>Micrococcales</taxon>
        <taxon>Microbacteriaceae</taxon>
        <taxon>Agrococcus</taxon>
    </lineage>
</organism>
<comment type="subcellular location">
    <subcellularLocation>
        <location evidence="1">Cell membrane</location>
        <topology evidence="1">Multi-pass membrane protein</topology>
    </subcellularLocation>
    <subcellularLocation>
        <location evidence="7">Membrane</location>
        <topology evidence="7">Multi-pass membrane protein</topology>
    </subcellularLocation>
</comment>
<dbReference type="InterPro" id="IPR046806">
    <property type="entry name" value="MrpA_C/MbhE"/>
</dbReference>
<feature type="domain" description="MrpA C-terminal/MbhD" evidence="11">
    <location>
        <begin position="606"/>
        <end position="670"/>
    </location>
</feature>
<feature type="transmembrane region" description="Helical" evidence="8">
    <location>
        <begin position="127"/>
        <end position="145"/>
    </location>
</feature>
<keyword evidence="6 8" id="KW-0472">Membrane</keyword>
<feature type="transmembrane region" description="Helical" evidence="8">
    <location>
        <begin position="28"/>
        <end position="54"/>
    </location>
</feature>
<dbReference type="Pfam" id="PF00361">
    <property type="entry name" value="Proton_antipo_M"/>
    <property type="match status" value="1"/>
</dbReference>
<keyword evidence="2" id="KW-0813">Transport</keyword>
<feature type="domain" description="MrpA C-terminal/MbhE" evidence="12">
    <location>
        <begin position="685"/>
        <end position="759"/>
    </location>
</feature>
<gene>
    <name evidence="13" type="ORF">GCM10009846_09120</name>
</gene>
<evidence type="ECO:0000313" key="13">
    <source>
        <dbReference type="EMBL" id="GAA2172183.1"/>
    </source>
</evidence>
<feature type="transmembrane region" description="Helical" evidence="8">
    <location>
        <begin position="865"/>
        <end position="886"/>
    </location>
</feature>
<feature type="transmembrane region" description="Helical" evidence="8">
    <location>
        <begin position="597"/>
        <end position="616"/>
    </location>
</feature>
<name>A0ABP5MF88_9MICO</name>
<feature type="transmembrane region" description="Helical" evidence="8">
    <location>
        <begin position="362"/>
        <end position="385"/>
    </location>
</feature>
<evidence type="ECO:0000259" key="11">
    <source>
        <dbReference type="Pfam" id="PF13244"/>
    </source>
</evidence>
<comment type="caution">
    <text evidence="13">The sequence shown here is derived from an EMBL/GenBank/DDBJ whole genome shotgun (WGS) entry which is preliminary data.</text>
</comment>
<reference evidence="14" key="1">
    <citation type="journal article" date="2019" name="Int. J. Syst. Evol. Microbiol.">
        <title>The Global Catalogue of Microorganisms (GCM) 10K type strain sequencing project: providing services to taxonomists for standard genome sequencing and annotation.</title>
        <authorList>
            <consortium name="The Broad Institute Genomics Platform"/>
            <consortium name="The Broad Institute Genome Sequencing Center for Infectious Disease"/>
            <person name="Wu L."/>
            <person name="Ma J."/>
        </authorList>
    </citation>
    <scope>NUCLEOTIDE SEQUENCE [LARGE SCALE GENOMIC DNA]</scope>
    <source>
        <strain evidence="14">JCM 16026</strain>
    </source>
</reference>
<evidence type="ECO:0000259" key="12">
    <source>
        <dbReference type="Pfam" id="PF20501"/>
    </source>
</evidence>
<evidence type="ECO:0000256" key="3">
    <source>
        <dbReference type="ARBA" id="ARBA00022475"/>
    </source>
</evidence>
<feature type="transmembrane region" description="Helical" evidence="8">
    <location>
        <begin position="623"/>
        <end position="640"/>
    </location>
</feature>
<feature type="transmembrane region" description="Helical" evidence="8">
    <location>
        <begin position="199"/>
        <end position="225"/>
    </location>
</feature>
<feature type="transmembrane region" description="Helical" evidence="8">
    <location>
        <begin position="451"/>
        <end position="472"/>
    </location>
</feature>
<dbReference type="Proteomes" id="UP001501599">
    <property type="component" value="Unassembled WGS sequence"/>
</dbReference>
<feature type="transmembrane region" description="Helical" evidence="8">
    <location>
        <begin position="563"/>
        <end position="585"/>
    </location>
</feature>
<feature type="transmembrane region" description="Helical" evidence="8">
    <location>
        <begin position="502"/>
        <end position="523"/>
    </location>
</feature>
<evidence type="ECO:0000256" key="4">
    <source>
        <dbReference type="ARBA" id="ARBA00022692"/>
    </source>
</evidence>
<feature type="transmembrane region" description="Helical" evidence="8">
    <location>
        <begin position="264"/>
        <end position="285"/>
    </location>
</feature>
<dbReference type="Pfam" id="PF20501">
    <property type="entry name" value="MbhE"/>
    <property type="match status" value="1"/>
</dbReference>
<feature type="transmembrane region" description="Helical" evidence="8">
    <location>
        <begin position="742"/>
        <end position="761"/>
    </location>
</feature>
<dbReference type="InterPro" id="IPR050616">
    <property type="entry name" value="CPA3_Na-H_Antiporter_A"/>
</dbReference>
<dbReference type="EMBL" id="BAAAQT010000005">
    <property type="protein sequence ID" value="GAA2172183.1"/>
    <property type="molecule type" value="Genomic_DNA"/>
</dbReference>
<feature type="transmembrane region" description="Helical" evidence="8">
    <location>
        <begin position="906"/>
        <end position="927"/>
    </location>
</feature>
<proteinExistence type="predicted"/>
<feature type="transmembrane region" description="Helical" evidence="8">
    <location>
        <begin position="834"/>
        <end position="853"/>
    </location>
</feature>
<feature type="transmembrane region" description="Helical" evidence="8">
    <location>
        <begin position="237"/>
        <end position="258"/>
    </location>
</feature>
<feature type="transmembrane region" description="Helical" evidence="8">
    <location>
        <begin position="646"/>
        <end position="665"/>
    </location>
</feature>
<feature type="transmembrane region" description="Helical" evidence="8">
    <location>
        <begin position="811"/>
        <end position="828"/>
    </location>
</feature>
<keyword evidence="3" id="KW-1003">Cell membrane</keyword>
<sequence length="962" mass="99642">MLALVAAYALVAIGASMLSRTIGRWVFLIPAALSAVGAVWFALQVPAVAAGVVAQERLEWMPTLDIALDLRLTPPAWLLAMVVTGVGALIFAYCAWYFRSATLAPRTVGLLTGFAGSMLGLVLSDDLVLLAVFWELTTVFSYLLVGLNHHVRKNRIAAHSALVVTTIGGLALLVGVLMVGHEAGSLSLAAVVADAPHTAVASVGIALAVVGALAKSAIVPFQFWLPGAMAAPTPVSAFLHAAAMVKAGVFLVAVLTPAFADLPWWRPALLVLGTATMLLGAVRALRQVDAKVLLAHGTVSQLGLLITILGIGTAQAMLAGLAMLAAHAMFKAALFMVVGVVDRTYGTRDLRRLGGIGREHPVLAAAAIVAAAAMAGVPPALAFVAKESGLAAAEQALHLAGLDPGVDAWVGVVGLVAIAAGAALTAAYTLRFVVSLFLGARRDAETTSSPAAWPIVAFPVALAATGLALGFAGDAVTALLEPAFAPAIAADDVEHLALWHGVTLPLVLTLAALAVGVGIWFAFGRRLGDVDDRDPLEQGFRGMIRGIDRLAVELTGRTQTGSLPLHVSAILLTVVALPGVVVVASGAFLQEVRVADGIGQLAVAIAITVAAIFAANTRGRLKTFMLLSVVGYGVAVLFLLHGAPDLALTQVLCETVLLVLLVLVLRRQPKYFTDRPVRSARWLRASLAIGVGAVASLVTVAAAGARVAIPISDRFYDRAYDFGYGSNIVNVTLVDIRAWDTLGEIAVLLVAATGVASLIFIRTRSADPRGTLRGDRGRPDTGTERSGAFLRGAQGISAEDAAPVLEMMTRLIFPVMIVVSLYLLLVGHNLPGGGFAGGLVGGIAFALRYLAAGRDELANAAPFDAGRLLGVGMATAVASMLWPVLVGGRIGESYRIDLDLPILGESYLVTTVVFDVGVYLIVIGAMLDFVRSLGAGIDVQVRQGLAPVPIASSDRVETGDSR</sequence>
<evidence type="ECO:0000259" key="9">
    <source>
        <dbReference type="Pfam" id="PF00361"/>
    </source>
</evidence>
<evidence type="ECO:0000256" key="5">
    <source>
        <dbReference type="ARBA" id="ARBA00022989"/>
    </source>
</evidence>
<evidence type="ECO:0000313" key="14">
    <source>
        <dbReference type="Proteomes" id="UP001501599"/>
    </source>
</evidence>
<feature type="transmembrane region" description="Helical" evidence="8">
    <location>
        <begin position="408"/>
        <end position="430"/>
    </location>
</feature>
<dbReference type="RefSeq" id="WP_344340860.1">
    <property type="nucleotide sequence ID" value="NZ_BAAAQT010000005.1"/>
</dbReference>
<dbReference type="PANTHER" id="PTHR43373">
    <property type="entry name" value="NA(+)/H(+) ANTIPORTER SUBUNIT"/>
    <property type="match status" value="1"/>
</dbReference>
<dbReference type="InterPro" id="IPR025383">
    <property type="entry name" value="MrpA_C/MbhD"/>
</dbReference>
<keyword evidence="14" id="KW-1185">Reference proteome</keyword>
<keyword evidence="5 8" id="KW-1133">Transmembrane helix</keyword>
<feature type="transmembrane region" description="Helical" evidence="8">
    <location>
        <begin position="157"/>
        <end position="179"/>
    </location>
</feature>
<dbReference type="NCBIfam" id="NF009284">
    <property type="entry name" value="PRK12644.1"/>
    <property type="match status" value="1"/>
</dbReference>
<evidence type="ECO:0000256" key="2">
    <source>
        <dbReference type="ARBA" id="ARBA00022448"/>
    </source>
</evidence>
<protein>
    <submittedName>
        <fullName evidence="13">Na+/H+ antiporter subunit A</fullName>
    </submittedName>
</protein>
<evidence type="ECO:0000256" key="1">
    <source>
        <dbReference type="ARBA" id="ARBA00004651"/>
    </source>
</evidence>
<feature type="domain" description="Na+/H+ antiporter MnhB subunit-related protein" evidence="10">
    <location>
        <begin position="804"/>
        <end position="927"/>
    </location>
</feature>
<feature type="transmembrane region" description="Helical" evidence="8">
    <location>
        <begin position="317"/>
        <end position="341"/>
    </location>
</feature>
<evidence type="ECO:0000256" key="6">
    <source>
        <dbReference type="ARBA" id="ARBA00023136"/>
    </source>
</evidence>
<dbReference type="InterPro" id="IPR007182">
    <property type="entry name" value="MnhB"/>
</dbReference>
<keyword evidence="4 7" id="KW-0812">Transmembrane</keyword>
<dbReference type="InterPro" id="IPR001750">
    <property type="entry name" value="ND/Mrp_TM"/>
</dbReference>
<feature type="domain" description="NADH:quinone oxidoreductase/Mrp antiporter transmembrane" evidence="9">
    <location>
        <begin position="124"/>
        <end position="395"/>
    </location>
</feature>
<dbReference type="PANTHER" id="PTHR43373:SF1">
    <property type="entry name" value="NA(+)_H(+) ANTIPORTER SUBUNIT A"/>
    <property type="match status" value="1"/>
</dbReference>
<feature type="transmembrane region" description="Helical" evidence="8">
    <location>
        <begin position="292"/>
        <end position="311"/>
    </location>
</feature>
<evidence type="ECO:0000256" key="8">
    <source>
        <dbReference type="SAM" id="Phobius"/>
    </source>
</evidence>
<dbReference type="PRINTS" id="PR01434">
    <property type="entry name" value="NADHDHGNASE5"/>
</dbReference>
<feature type="transmembrane region" description="Helical" evidence="8">
    <location>
        <begin position="686"/>
        <end position="709"/>
    </location>
</feature>
<dbReference type="Pfam" id="PF04039">
    <property type="entry name" value="MnhB"/>
    <property type="match status" value="1"/>
</dbReference>
<evidence type="ECO:0000256" key="7">
    <source>
        <dbReference type="RuleBase" id="RU000320"/>
    </source>
</evidence>
<accession>A0ABP5MF88</accession>
<feature type="transmembrane region" description="Helical" evidence="8">
    <location>
        <begin position="75"/>
        <end position="98"/>
    </location>
</feature>